<dbReference type="WBParaSite" id="ACRNAN_Path_1416.g5562.t1">
    <property type="protein sequence ID" value="ACRNAN_Path_1416.g5562.t1"/>
    <property type="gene ID" value="ACRNAN_Path_1416.g5562"/>
</dbReference>
<dbReference type="InterPro" id="IPR005502">
    <property type="entry name" value="Ribosyl_crysJ1"/>
</dbReference>
<evidence type="ECO:0000256" key="5">
    <source>
        <dbReference type="ARBA" id="ARBA00042398"/>
    </source>
</evidence>
<reference evidence="14" key="1">
    <citation type="submission" date="2022-11" db="UniProtKB">
        <authorList>
            <consortium name="WormBaseParasite"/>
        </authorList>
    </citation>
    <scope>IDENTIFICATION</scope>
</reference>
<proteinExistence type="inferred from homology"/>
<keyword evidence="13" id="KW-1185">Reference proteome</keyword>
<evidence type="ECO:0000256" key="7">
    <source>
        <dbReference type="ARBA" id="ARBA00042722"/>
    </source>
</evidence>
<feature type="binding site" evidence="12">
    <location>
        <position position="232"/>
    </location>
    <ligand>
        <name>Mg(2+)</name>
        <dbReference type="ChEBI" id="CHEBI:18420"/>
        <label>1</label>
    </ligand>
</feature>
<evidence type="ECO:0000256" key="2">
    <source>
        <dbReference type="ARBA" id="ARBA00012255"/>
    </source>
</evidence>
<accession>A0A914C079</accession>
<evidence type="ECO:0000256" key="3">
    <source>
        <dbReference type="ARBA" id="ARBA00022801"/>
    </source>
</evidence>
<keyword evidence="3" id="KW-0378">Hydrolase</keyword>
<dbReference type="PANTHER" id="PTHR16222:SF24">
    <property type="entry name" value="ADP-RIBOSYLHYDROLASE ARH3"/>
    <property type="match status" value="1"/>
</dbReference>
<organism evidence="13 14">
    <name type="scientific">Acrobeloides nanus</name>
    <dbReference type="NCBI Taxonomy" id="290746"/>
    <lineage>
        <taxon>Eukaryota</taxon>
        <taxon>Metazoa</taxon>
        <taxon>Ecdysozoa</taxon>
        <taxon>Nematoda</taxon>
        <taxon>Chromadorea</taxon>
        <taxon>Rhabditida</taxon>
        <taxon>Tylenchina</taxon>
        <taxon>Cephalobomorpha</taxon>
        <taxon>Cephaloboidea</taxon>
        <taxon>Cephalobidae</taxon>
        <taxon>Acrobeloides</taxon>
    </lineage>
</organism>
<evidence type="ECO:0000256" key="1">
    <source>
        <dbReference type="ARBA" id="ARBA00010702"/>
    </source>
</evidence>
<evidence type="ECO:0000256" key="12">
    <source>
        <dbReference type="PIRSR" id="PIRSR605502-1"/>
    </source>
</evidence>
<dbReference type="InterPro" id="IPR036705">
    <property type="entry name" value="Ribosyl_crysJ1_sf"/>
</dbReference>
<dbReference type="Pfam" id="PF03747">
    <property type="entry name" value="ADP_ribosyl_GH"/>
    <property type="match status" value="1"/>
</dbReference>
<comment type="catalytic activity">
    <reaction evidence="11">
        <text>alpha-NAD(+) + H2O = ADP-D-ribose + nicotinamide + H(+)</text>
        <dbReference type="Rhea" id="RHEA:68792"/>
        <dbReference type="ChEBI" id="CHEBI:15377"/>
        <dbReference type="ChEBI" id="CHEBI:15378"/>
        <dbReference type="ChEBI" id="CHEBI:17154"/>
        <dbReference type="ChEBI" id="CHEBI:57967"/>
        <dbReference type="ChEBI" id="CHEBI:77017"/>
    </reaction>
</comment>
<comment type="similarity">
    <text evidence="1">Belongs to the ADP-ribosylglycohydrolase family.</text>
</comment>
<evidence type="ECO:0000313" key="14">
    <source>
        <dbReference type="WBParaSite" id="ACRNAN_Path_1416.g5562.t1"/>
    </source>
</evidence>
<dbReference type="GO" id="GO:0004649">
    <property type="term" value="F:poly(ADP-ribose) glycohydrolase activity"/>
    <property type="evidence" value="ECO:0007669"/>
    <property type="project" value="UniProtKB-EC"/>
</dbReference>
<protein>
    <recommendedName>
        <fullName evidence="4">ADP-ribosylhydrolase ARH3</fullName>
        <ecNumber evidence="2">3.2.1.143</ecNumber>
    </recommendedName>
    <alternativeName>
        <fullName evidence="5">ADP-ribose glycohydrolase ARH3</fullName>
    </alternativeName>
    <alternativeName>
        <fullName evidence="6">ADP-ribosylhydrolase 3</fullName>
    </alternativeName>
    <alternativeName>
        <fullName evidence="9">O-acetyl-ADP-ribose deacetylase ARH3</fullName>
    </alternativeName>
    <alternativeName>
        <fullName evidence="10">Poly(ADP-ribose) glycohydrolase ARH3</fullName>
    </alternativeName>
    <alternativeName>
        <fullName evidence="8">[Protein ADP-ribosylarginine] hydrolase-like protein 2</fullName>
    </alternativeName>
    <alternativeName>
        <fullName evidence="7">[Protein ADP-ribosylserine] hydrolase</fullName>
    </alternativeName>
</protein>
<evidence type="ECO:0000313" key="13">
    <source>
        <dbReference type="Proteomes" id="UP000887540"/>
    </source>
</evidence>
<dbReference type="GO" id="GO:0046872">
    <property type="term" value="F:metal ion binding"/>
    <property type="evidence" value="ECO:0007669"/>
    <property type="project" value="UniProtKB-KW"/>
</dbReference>
<feature type="binding site" evidence="12">
    <location>
        <position position="233"/>
    </location>
    <ligand>
        <name>Mg(2+)</name>
        <dbReference type="ChEBI" id="CHEBI:18420"/>
        <label>1</label>
    </ligand>
</feature>
<evidence type="ECO:0000256" key="8">
    <source>
        <dbReference type="ARBA" id="ARBA00042850"/>
    </source>
</evidence>
<feature type="binding site" evidence="12">
    <location>
        <position position="230"/>
    </location>
    <ligand>
        <name>Mg(2+)</name>
        <dbReference type="ChEBI" id="CHEBI:18420"/>
        <label>1</label>
    </ligand>
</feature>
<keyword evidence="12" id="KW-0460">Magnesium</keyword>
<dbReference type="AlphaFoldDB" id="A0A914C079"/>
<dbReference type="SUPFAM" id="SSF101478">
    <property type="entry name" value="ADP-ribosylglycohydrolase"/>
    <property type="match status" value="1"/>
</dbReference>
<comment type="cofactor">
    <cofactor evidence="12">
        <name>Mg(2+)</name>
        <dbReference type="ChEBI" id="CHEBI:18420"/>
    </cofactor>
    <text evidence="12">Binds 2 magnesium ions per subunit.</text>
</comment>
<evidence type="ECO:0000256" key="6">
    <source>
        <dbReference type="ARBA" id="ARBA00042471"/>
    </source>
</evidence>
<evidence type="ECO:0000256" key="11">
    <source>
        <dbReference type="ARBA" id="ARBA00049015"/>
    </source>
</evidence>
<dbReference type="PANTHER" id="PTHR16222">
    <property type="entry name" value="ADP-RIBOSYLGLYCOHYDROLASE"/>
    <property type="match status" value="1"/>
</dbReference>
<evidence type="ECO:0000256" key="4">
    <source>
        <dbReference type="ARBA" id="ARBA00041057"/>
    </source>
</evidence>
<dbReference type="EC" id="3.2.1.143" evidence="2"/>
<dbReference type="Gene3D" id="1.10.4080.10">
    <property type="entry name" value="ADP-ribosylation/Crystallin J1"/>
    <property type="match status" value="1"/>
</dbReference>
<dbReference type="Proteomes" id="UP000887540">
    <property type="component" value="Unplaced"/>
</dbReference>
<name>A0A914C079_9BILA</name>
<sequence length="299" mass="33194">MHTAPVTAGMTTKNALLNAFYAVTDLTGEDMAKYIMENKDEIISPNWRVDFTEEQKQKIFNKIQANVKKYNGHSLSNGALMRISPLAIAYRNATPKELRRLTTEDTQITHSNPVAWDASAVYVIALAALLKGRSREEAYGEALKYAETDIVKGHLEAAKTHAIPVKLPQDITWKKPVPGHENENKTPEVTYGDDKSMGYLGVALQGAFYELLHTNSFSTGLESVIIRGGDTDTNGCIAAALLGAYFGVDEIPQEWIETVRNAEPYLGCRNKERTKISMEFLCIKDVDILVPQLANMKIN</sequence>
<evidence type="ECO:0000256" key="9">
    <source>
        <dbReference type="ARBA" id="ARBA00043187"/>
    </source>
</evidence>
<dbReference type="InterPro" id="IPR050792">
    <property type="entry name" value="ADP-ribosylglycohydrolase"/>
</dbReference>
<keyword evidence="12" id="KW-0479">Metal-binding</keyword>
<evidence type="ECO:0000256" key="10">
    <source>
        <dbReference type="ARBA" id="ARBA00043193"/>
    </source>
</evidence>